<feature type="transmembrane region" description="Helical" evidence="2">
    <location>
        <begin position="480"/>
        <end position="501"/>
    </location>
</feature>
<feature type="transmembrane region" description="Helical" evidence="2">
    <location>
        <begin position="445"/>
        <end position="468"/>
    </location>
</feature>
<dbReference type="GO" id="GO:0005886">
    <property type="term" value="C:plasma membrane"/>
    <property type="evidence" value="ECO:0007669"/>
    <property type="project" value="InterPro"/>
</dbReference>
<evidence type="ECO:0000256" key="1">
    <source>
        <dbReference type="SAM" id="MobiDB-lite"/>
    </source>
</evidence>
<accession>A0A7R9GY67</accession>
<dbReference type="InterPro" id="IPR038900">
    <property type="entry name" value="TMC"/>
</dbReference>
<keyword evidence="2" id="KW-0812">Transmembrane</keyword>
<gene>
    <name evidence="3" type="ORF">TPSB3V08_LOCUS2003</name>
</gene>
<keyword evidence="2" id="KW-1133">Transmembrane helix</keyword>
<reference evidence="3" key="1">
    <citation type="submission" date="2020-11" db="EMBL/GenBank/DDBJ databases">
        <authorList>
            <person name="Tran Van P."/>
        </authorList>
    </citation>
    <scope>NUCLEOTIDE SEQUENCE</scope>
</reference>
<proteinExistence type="predicted"/>
<evidence type="ECO:0000313" key="3">
    <source>
        <dbReference type="EMBL" id="CAD7399071.1"/>
    </source>
</evidence>
<protein>
    <submittedName>
        <fullName evidence="3">Uncharacterized protein</fullName>
    </submittedName>
</protein>
<organism evidence="3">
    <name type="scientific">Timema poppense</name>
    <name type="common">Walking stick</name>
    <dbReference type="NCBI Taxonomy" id="170557"/>
    <lineage>
        <taxon>Eukaryota</taxon>
        <taxon>Metazoa</taxon>
        <taxon>Ecdysozoa</taxon>
        <taxon>Arthropoda</taxon>
        <taxon>Hexapoda</taxon>
        <taxon>Insecta</taxon>
        <taxon>Pterygota</taxon>
        <taxon>Neoptera</taxon>
        <taxon>Polyneoptera</taxon>
        <taxon>Phasmatodea</taxon>
        <taxon>Timematodea</taxon>
        <taxon>Timematoidea</taxon>
        <taxon>Timematidae</taxon>
        <taxon>Timema</taxon>
    </lineage>
</organism>
<feature type="compositionally biased region" description="Basic residues" evidence="1">
    <location>
        <begin position="239"/>
        <end position="251"/>
    </location>
</feature>
<dbReference type="PANTHER" id="PTHR23302">
    <property type="entry name" value="TRANSMEMBRANE CHANNEL-RELATED"/>
    <property type="match status" value="1"/>
</dbReference>
<dbReference type="EMBL" id="OD000734">
    <property type="protein sequence ID" value="CAD7399071.1"/>
    <property type="molecule type" value="Genomic_DNA"/>
</dbReference>
<evidence type="ECO:0000256" key="2">
    <source>
        <dbReference type="SAM" id="Phobius"/>
    </source>
</evidence>
<keyword evidence="2" id="KW-0472">Membrane</keyword>
<dbReference type="GO" id="GO:0008381">
    <property type="term" value="F:mechanosensitive monoatomic ion channel activity"/>
    <property type="evidence" value="ECO:0007669"/>
    <property type="project" value="TreeGrafter"/>
</dbReference>
<feature type="transmembrane region" description="Helical" evidence="2">
    <location>
        <begin position="402"/>
        <end position="424"/>
    </location>
</feature>
<dbReference type="AlphaFoldDB" id="A0A7R9GY67"/>
<name>A0A7R9GY67_TIMPO</name>
<feature type="region of interest" description="Disordered" evidence="1">
    <location>
        <begin position="208"/>
        <end position="272"/>
    </location>
</feature>
<sequence>MLTCEIGGTVLQTLGRGHIRTRKSSGCRVSLFTERSPPSSNLFYLYPAPFNYPNDDTCGFQGLRGTRLVKIIVNKSFQHPQSVIKPSLPNPSQTYPRAPLPRPNLQPTVDPVTCRPIACQARRKREKSGGKVASLHTRLNSLLRLPRHRQNRLYDSDIKFTYPPIPIEVPSPQPSVDRLSVTFAPEERCVFVDSSTCDSVFNPGSPPIFQEVSPSMEKVHGEDDEDYSASVNAIMQRRASTRRPSKRRGRRPSSPFSPDADSGQSLGRRRSSVFTLSSGDTAISMDEGMTQEQIYENLRLHKEVLSSVKQQPWGMRKKLRLVHQAKAFVKKHEGELQERLAQNKTTRDILARFNLLIIKRGQYLKRELANFVTLLIPWELRIKEIESHFGSVVASYFTFLRWLFWVNLVICVLLVAFVAIPEMLTADKNRDGMRKRMTPEEETKSTNLITLWNFEGVLKYSPIFYGYYTNKDDNKKGYRLPFAYFMTGLAVYVYSFVATLSKMAQSSRMSKLSEKDDECIFTLKLCCCRMAQSSRMSKLSEKDDECIFTLRLCCFRMAQNSRMSKLSEKDDECIFTLKLCCYRMAQNSRMSKLSEKDDECIFTLKLCCCRMAQNFTHEQTVGEG</sequence>
<dbReference type="PANTHER" id="PTHR23302:SF40">
    <property type="entry name" value="TRANSMEMBRANE CHANNEL-LIKE PROTEIN"/>
    <property type="match status" value="1"/>
</dbReference>